<dbReference type="AlphaFoldDB" id="A0A317E6Y2"/>
<dbReference type="Pfam" id="PF12073">
    <property type="entry name" value="DUF3553"/>
    <property type="match status" value="1"/>
</dbReference>
<dbReference type="EMBL" id="QGLF01000002">
    <property type="protein sequence ID" value="PWR22312.1"/>
    <property type="molecule type" value="Genomic_DNA"/>
</dbReference>
<evidence type="ECO:0000313" key="1">
    <source>
        <dbReference type="EMBL" id="PWR22312.1"/>
    </source>
</evidence>
<dbReference type="RefSeq" id="WP_109920956.1">
    <property type="nucleotide sequence ID" value="NZ_QGLF01000002.1"/>
</dbReference>
<keyword evidence="2" id="KW-1185">Reference proteome</keyword>
<accession>A0A317E6Y2</accession>
<reference evidence="2" key="1">
    <citation type="submission" date="2018-05" db="EMBL/GenBank/DDBJ databases">
        <title>Zavarzinia sp. HR-AS.</title>
        <authorList>
            <person name="Lee Y."/>
            <person name="Jeon C.O."/>
        </authorList>
    </citation>
    <scope>NUCLEOTIDE SEQUENCE [LARGE SCALE GENOMIC DNA]</scope>
    <source>
        <strain evidence="2">DSM 1231</strain>
    </source>
</reference>
<name>A0A317E6Y2_9PROT</name>
<dbReference type="Proteomes" id="UP000246077">
    <property type="component" value="Unassembled WGS sequence"/>
</dbReference>
<gene>
    <name evidence="1" type="ORF">DKG75_10175</name>
</gene>
<protein>
    <submittedName>
        <fullName evidence="1">DUF3553 domain-containing protein</fullName>
    </submittedName>
</protein>
<proteinExistence type="predicted"/>
<dbReference type="InterPro" id="IPR021938">
    <property type="entry name" value="DUF3553"/>
</dbReference>
<comment type="caution">
    <text evidence="1">The sequence shown here is derived from an EMBL/GenBank/DDBJ whole genome shotgun (WGS) entry which is preliminary data.</text>
</comment>
<evidence type="ECO:0000313" key="2">
    <source>
        <dbReference type="Proteomes" id="UP000246077"/>
    </source>
</evidence>
<organism evidence="1 2">
    <name type="scientific">Zavarzinia compransoris</name>
    <dbReference type="NCBI Taxonomy" id="1264899"/>
    <lineage>
        <taxon>Bacteria</taxon>
        <taxon>Pseudomonadati</taxon>
        <taxon>Pseudomonadota</taxon>
        <taxon>Alphaproteobacteria</taxon>
        <taxon>Rhodospirillales</taxon>
        <taxon>Zavarziniaceae</taxon>
        <taxon>Zavarzinia</taxon>
    </lineage>
</organism>
<dbReference type="OrthoDB" id="7361229at2"/>
<sequence>MTRHTAASLLTPGALVRHPGEPDWGLGQVQSVVGARVTVNFEHAGKRVINAAVIDLDLVDAEAASRY</sequence>